<keyword evidence="2" id="KW-1185">Reference proteome</keyword>
<protein>
    <submittedName>
        <fullName evidence="1">Protein gp37</fullName>
    </submittedName>
</protein>
<evidence type="ECO:0000313" key="1">
    <source>
        <dbReference type="EMBL" id="MBB6106457.1"/>
    </source>
</evidence>
<dbReference type="EMBL" id="JACHBW010000027">
    <property type="protein sequence ID" value="MBB6106457.1"/>
    <property type="molecule type" value="Genomic_DNA"/>
</dbReference>
<gene>
    <name evidence="1" type="ORF">F4827_006332</name>
</gene>
<dbReference type="InterPro" id="IPR011101">
    <property type="entry name" value="DUF5131"/>
</dbReference>
<dbReference type="AlphaFoldDB" id="A0A7W9U3N6"/>
<organism evidence="1 2">
    <name type="scientific">Paraburkholderia bannensis</name>
    <dbReference type="NCBI Taxonomy" id="765414"/>
    <lineage>
        <taxon>Bacteria</taxon>
        <taxon>Pseudomonadati</taxon>
        <taxon>Pseudomonadota</taxon>
        <taxon>Betaproteobacteria</taxon>
        <taxon>Burkholderiales</taxon>
        <taxon>Burkholderiaceae</taxon>
        <taxon>Paraburkholderia</taxon>
    </lineage>
</organism>
<dbReference type="Proteomes" id="UP000571554">
    <property type="component" value="Unassembled WGS sequence"/>
</dbReference>
<name>A0A7W9U3N6_9BURK</name>
<reference evidence="1 2" key="1">
    <citation type="submission" date="2020-08" db="EMBL/GenBank/DDBJ databases">
        <title>Above-ground endophytic microbial communities from plants in different locations in the United States.</title>
        <authorList>
            <person name="Frank C."/>
        </authorList>
    </citation>
    <scope>NUCLEOTIDE SEQUENCE [LARGE SCALE GENOMIC DNA]</scope>
    <source>
        <strain evidence="1 2">WP4_2_2</strain>
    </source>
</reference>
<dbReference type="RefSeq" id="WP_184123877.1">
    <property type="nucleotide sequence ID" value="NZ_JACHBW010000027.1"/>
</dbReference>
<evidence type="ECO:0000313" key="2">
    <source>
        <dbReference type="Proteomes" id="UP000571554"/>
    </source>
</evidence>
<sequence length="346" mass="38345">MAENSSIEWTDHTFNPWSGCAKVSPGCDHCYAEQLMDKRLHKVVWGPGETRVRTSATNWRQPIHWNAAHASFFAKHGRRQRVFCSSLADVFDNAVDPEWRVDLFRLIAKTPNLDWLLLTKRIGNARAMLNDVVGELSCGVNTWDERAWPGVWIGATIVNQTEADRDIPKLLDTPAHVKFLSMEPLLGPVDIRDYLTPGWPHCATGFIQDARYEPGYCATCAGHVSDPIHLAAMHECVDWVIAGGESGPHARPMHPVWALDLHAQCATAGVPFLFKQWGEWLPRADVADSGTRKPEGVWLSTEGYAYGDGLAAQREPGDASMVRLGKKSAGRLLAGREHHAFPTVAA</sequence>
<accession>A0A7W9U3N6</accession>
<dbReference type="Pfam" id="PF07505">
    <property type="entry name" value="DUF5131"/>
    <property type="match status" value="1"/>
</dbReference>
<comment type="caution">
    <text evidence="1">The sequence shown here is derived from an EMBL/GenBank/DDBJ whole genome shotgun (WGS) entry which is preliminary data.</text>
</comment>
<proteinExistence type="predicted"/>